<accession>A0A061RK71</accession>
<gene>
    <name evidence="2" type="ORF">TSPGSL018_29090</name>
</gene>
<dbReference type="AlphaFoldDB" id="A0A061RK71"/>
<evidence type="ECO:0000256" key="1">
    <source>
        <dbReference type="SAM" id="MobiDB-lite"/>
    </source>
</evidence>
<organism evidence="2">
    <name type="scientific">Tetraselmis sp. GSL018</name>
    <dbReference type="NCBI Taxonomy" id="582737"/>
    <lineage>
        <taxon>Eukaryota</taxon>
        <taxon>Viridiplantae</taxon>
        <taxon>Chlorophyta</taxon>
        <taxon>core chlorophytes</taxon>
        <taxon>Chlorodendrophyceae</taxon>
        <taxon>Chlorodendrales</taxon>
        <taxon>Chlorodendraceae</taxon>
        <taxon>Tetraselmis</taxon>
    </lineage>
</organism>
<sequence length="146" mass="15732">MSFNDVAVVPTASSGLSGISSLLNRSGRSEQSADPVAELGPEPQHGRRESMLRVKGQHLLLGCHPRLRLQGTSRGRRAAATGPPATSRACRQSWLSSRTLSRRCLGKPILCWRRALAQAPSPLPPPPTGGRRTCRLEKQGLRPRAG</sequence>
<protein>
    <submittedName>
        <fullName evidence="2">Uncharacterized protein</fullName>
    </submittedName>
</protein>
<feature type="region of interest" description="Disordered" evidence="1">
    <location>
        <begin position="118"/>
        <end position="146"/>
    </location>
</feature>
<feature type="compositionally biased region" description="Low complexity" evidence="1">
    <location>
        <begin position="78"/>
        <end position="87"/>
    </location>
</feature>
<reference evidence="2" key="1">
    <citation type="submission" date="2014-05" db="EMBL/GenBank/DDBJ databases">
        <title>The transcriptome of the halophilic microalga Tetraselmis sp. GSL018 isolated from the Great Salt Lake, Utah.</title>
        <authorList>
            <person name="Jinkerson R.E."/>
            <person name="D'Adamo S."/>
            <person name="Posewitz M.C."/>
        </authorList>
    </citation>
    <scope>NUCLEOTIDE SEQUENCE</scope>
    <source>
        <strain evidence="2">GSL018</strain>
    </source>
</reference>
<evidence type="ECO:0000313" key="2">
    <source>
        <dbReference type="EMBL" id="JAC73347.1"/>
    </source>
</evidence>
<dbReference type="EMBL" id="GBEZ01012547">
    <property type="protein sequence ID" value="JAC73347.1"/>
    <property type="molecule type" value="Transcribed_RNA"/>
</dbReference>
<name>A0A061RK71_9CHLO</name>
<feature type="region of interest" description="Disordered" evidence="1">
    <location>
        <begin position="24"/>
        <end position="49"/>
    </location>
</feature>
<feature type="region of interest" description="Disordered" evidence="1">
    <location>
        <begin position="66"/>
        <end position="87"/>
    </location>
</feature>
<proteinExistence type="predicted"/>